<organism evidence="2 3">
    <name type="scientific">Colletotrichum sojae</name>
    <dbReference type="NCBI Taxonomy" id="2175907"/>
    <lineage>
        <taxon>Eukaryota</taxon>
        <taxon>Fungi</taxon>
        <taxon>Dikarya</taxon>
        <taxon>Ascomycota</taxon>
        <taxon>Pezizomycotina</taxon>
        <taxon>Sordariomycetes</taxon>
        <taxon>Hypocreomycetidae</taxon>
        <taxon>Glomerellales</taxon>
        <taxon>Glomerellaceae</taxon>
        <taxon>Colletotrichum</taxon>
        <taxon>Colletotrichum orchidearum species complex</taxon>
    </lineage>
</organism>
<evidence type="ECO:0000313" key="2">
    <source>
        <dbReference type="EMBL" id="KAF6813813.1"/>
    </source>
</evidence>
<name>A0A8H6MZB0_9PEZI</name>
<dbReference type="AlphaFoldDB" id="A0A8H6MZB0"/>
<feature type="signal peptide" evidence="1">
    <location>
        <begin position="1"/>
        <end position="21"/>
    </location>
</feature>
<keyword evidence="3" id="KW-1185">Reference proteome</keyword>
<keyword evidence="1" id="KW-0732">Signal</keyword>
<comment type="caution">
    <text evidence="2">The sequence shown here is derived from an EMBL/GenBank/DDBJ whole genome shotgun (WGS) entry which is preliminary data.</text>
</comment>
<accession>A0A8H6MZB0</accession>
<evidence type="ECO:0000313" key="3">
    <source>
        <dbReference type="Proteomes" id="UP000652219"/>
    </source>
</evidence>
<proteinExistence type="predicted"/>
<evidence type="ECO:0000256" key="1">
    <source>
        <dbReference type="SAM" id="SignalP"/>
    </source>
</evidence>
<sequence length="67" mass="7054">MKSSVLSTCLAFLMFSATALGQGNVGGLCEKDSDCLACLNDGTGRRLFCPEHFSITSNERDEAGCSS</sequence>
<gene>
    <name evidence="2" type="ORF">CSOJ01_04378</name>
</gene>
<dbReference type="Proteomes" id="UP000652219">
    <property type="component" value="Unassembled WGS sequence"/>
</dbReference>
<dbReference type="EMBL" id="WIGN01000049">
    <property type="protein sequence ID" value="KAF6813813.1"/>
    <property type="molecule type" value="Genomic_DNA"/>
</dbReference>
<protein>
    <submittedName>
        <fullName evidence="2">Uncharacterized protein</fullName>
    </submittedName>
</protein>
<feature type="chain" id="PRO_5034537427" evidence="1">
    <location>
        <begin position="22"/>
        <end position="67"/>
    </location>
</feature>
<reference evidence="2 3" key="1">
    <citation type="journal article" date="2020" name="Phytopathology">
        <title>Genome Sequence Resources of Colletotrichum truncatum, C. plurivorum, C. musicola, and C. sojae: Four Species Pathogenic to Soybean (Glycine max).</title>
        <authorList>
            <person name="Rogerio F."/>
            <person name="Boufleur T.R."/>
            <person name="Ciampi-Guillardi M."/>
            <person name="Sukno S.A."/>
            <person name="Thon M.R."/>
            <person name="Massola Junior N.S."/>
            <person name="Baroncelli R."/>
        </authorList>
    </citation>
    <scope>NUCLEOTIDE SEQUENCE [LARGE SCALE GENOMIC DNA]</scope>
    <source>
        <strain evidence="2 3">LFN0009</strain>
    </source>
</reference>